<accession>A0A811N2Y8</accession>
<sequence length="283" mass="32517">MLVIFHTEDLVEKVKAGQWREAFHYVRNFAPITQSSKEADFLSLFLEHLMAISGFADGNTIVAGIVCDWFRRIYRHPVLDKNPFFATIVADVLFLRAQLLRNSLDWQLVRKKAAEMVEEMANKTPELKDRMRYPRGQNDLYDVMPVRSSFRQRRQVKNLGQKQSTELAQFYLQLKKRLPSSSQPETHADSGSKRGDGEILISLLDKALQAGRQMVSKEVFPLEAALTVKAKPDPFSKQGHQLEYATKQAMMRWRSQESHRCAAHAGNDSKRPRTTRNFGDSYA</sequence>
<dbReference type="PANTHER" id="PTHR36478">
    <property type="entry name" value="OS04G0614237 PROTEIN-RELATED"/>
    <property type="match status" value="1"/>
</dbReference>
<organism evidence="2 3">
    <name type="scientific">Miscanthus lutarioriparius</name>
    <dbReference type="NCBI Taxonomy" id="422564"/>
    <lineage>
        <taxon>Eukaryota</taxon>
        <taxon>Viridiplantae</taxon>
        <taxon>Streptophyta</taxon>
        <taxon>Embryophyta</taxon>
        <taxon>Tracheophyta</taxon>
        <taxon>Spermatophyta</taxon>
        <taxon>Magnoliopsida</taxon>
        <taxon>Liliopsida</taxon>
        <taxon>Poales</taxon>
        <taxon>Poaceae</taxon>
        <taxon>PACMAD clade</taxon>
        <taxon>Panicoideae</taxon>
        <taxon>Andropogonodae</taxon>
        <taxon>Andropogoneae</taxon>
        <taxon>Saccharinae</taxon>
        <taxon>Miscanthus</taxon>
    </lineage>
</organism>
<dbReference type="EMBL" id="CAJGYO010000002">
    <property type="protein sequence ID" value="CAD6214219.1"/>
    <property type="molecule type" value="Genomic_DNA"/>
</dbReference>
<comment type="caution">
    <text evidence="2">The sequence shown here is derived from an EMBL/GenBank/DDBJ whole genome shotgun (WGS) entry which is preliminary data.</text>
</comment>
<keyword evidence="3" id="KW-1185">Reference proteome</keyword>
<evidence type="ECO:0000313" key="2">
    <source>
        <dbReference type="EMBL" id="CAD6214219.1"/>
    </source>
</evidence>
<evidence type="ECO:0000313" key="3">
    <source>
        <dbReference type="Proteomes" id="UP000604825"/>
    </source>
</evidence>
<evidence type="ECO:0000256" key="1">
    <source>
        <dbReference type="SAM" id="MobiDB-lite"/>
    </source>
</evidence>
<dbReference type="Proteomes" id="UP000604825">
    <property type="component" value="Unassembled WGS sequence"/>
</dbReference>
<dbReference type="AlphaFoldDB" id="A0A811N2Y8"/>
<reference evidence="2" key="1">
    <citation type="submission" date="2020-10" db="EMBL/GenBank/DDBJ databases">
        <authorList>
            <person name="Han B."/>
            <person name="Lu T."/>
            <person name="Zhao Q."/>
            <person name="Huang X."/>
            <person name="Zhao Y."/>
        </authorList>
    </citation>
    <scope>NUCLEOTIDE SEQUENCE</scope>
</reference>
<proteinExistence type="predicted"/>
<gene>
    <name evidence="2" type="ORF">NCGR_LOCUS9660</name>
</gene>
<dbReference type="PANTHER" id="PTHR36478:SF23">
    <property type="match status" value="1"/>
</dbReference>
<dbReference type="OrthoDB" id="671735at2759"/>
<feature type="region of interest" description="Disordered" evidence="1">
    <location>
        <begin position="255"/>
        <end position="283"/>
    </location>
</feature>
<protein>
    <submittedName>
        <fullName evidence="2">Uncharacterized protein</fullName>
    </submittedName>
</protein>
<name>A0A811N2Y8_9POAL</name>